<protein>
    <submittedName>
        <fullName evidence="2">Uncharacterized protein</fullName>
    </submittedName>
</protein>
<feature type="region of interest" description="Disordered" evidence="1">
    <location>
        <begin position="75"/>
        <end position="127"/>
    </location>
</feature>
<evidence type="ECO:0000313" key="2">
    <source>
        <dbReference type="EMBL" id="KNZ52673.1"/>
    </source>
</evidence>
<gene>
    <name evidence="2" type="ORF">VP01_3488g3</name>
</gene>
<evidence type="ECO:0000313" key="3">
    <source>
        <dbReference type="Proteomes" id="UP000037035"/>
    </source>
</evidence>
<name>A0A0L6UVW5_9BASI</name>
<sequence>MEHGKKKPPSGFVRAMKSAWQKIKEGLAITWNRLVNLLCKRKRSSIHPDGLPEKLLIKKAPFNPNEPLHHKVARKAEYNQLRPPKAPENQKDPPYTIPSRTAEAPPQPSSALVEFAFEPPKDQHHDV</sequence>
<dbReference type="OrthoDB" id="10678848at2759"/>
<dbReference type="STRING" id="27349.A0A0L6UVW5"/>
<dbReference type="VEuPathDB" id="FungiDB:VP01_3488g3"/>
<accession>A0A0L6UVW5</accession>
<reference evidence="2 3" key="1">
    <citation type="submission" date="2015-08" db="EMBL/GenBank/DDBJ databases">
        <title>Next Generation Sequencing and Analysis of the Genome of Puccinia sorghi L Schw, the Causal Agent of Maize Common Rust.</title>
        <authorList>
            <person name="Rochi L."/>
            <person name="Burguener G."/>
            <person name="Darino M."/>
            <person name="Turjanski A."/>
            <person name="Kreff E."/>
            <person name="Dieguez M.J."/>
            <person name="Sacco F."/>
        </authorList>
    </citation>
    <scope>NUCLEOTIDE SEQUENCE [LARGE SCALE GENOMIC DNA]</scope>
    <source>
        <strain evidence="2 3">RO10H11247</strain>
    </source>
</reference>
<comment type="caution">
    <text evidence="2">The sequence shown here is derived from an EMBL/GenBank/DDBJ whole genome shotgun (WGS) entry which is preliminary data.</text>
</comment>
<keyword evidence="3" id="KW-1185">Reference proteome</keyword>
<dbReference type="AlphaFoldDB" id="A0A0L6UVW5"/>
<dbReference type="Proteomes" id="UP000037035">
    <property type="component" value="Unassembled WGS sequence"/>
</dbReference>
<organism evidence="2 3">
    <name type="scientific">Puccinia sorghi</name>
    <dbReference type="NCBI Taxonomy" id="27349"/>
    <lineage>
        <taxon>Eukaryota</taxon>
        <taxon>Fungi</taxon>
        <taxon>Dikarya</taxon>
        <taxon>Basidiomycota</taxon>
        <taxon>Pucciniomycotina</taxon>
        <taxon>Pucciniomycetes</taxon>
        <taxon>Pucciniales</taxon>
        <taxon>Pucciniaceae</taxon>
        <taxon>Puccinia</taxon>
    </lineage>
</organism>
<evidence type="ECO:0000256" key="1">
    <source>
        <dbReference type="SAM" id="MobiDB-lite"/>
    </source>
</evidence>
<dbReference type="EMBL" id="LAVV01008488">
    <property type="protein sequence ID" value="KNZ52673.1"/>
    <property type="molecule type" value="Genomic_DNA"/>
</dbReference>
<proteinExistence type="predicted"/>